<evidence type="ECO:0000256" key="5">
    <source>
        <dbReference type="ARBA" id="ARBA00023098"/>
    </source>
</evidence>
<feature type="active site" description="Nucleophile" evidence="8">
    <location>
        <position position="194"/>
    </location>
</feature>
<dbReference type="PIRSF" id="PIRSF000862">
    <property type="entry name" value="Steryl_ester_lip"/>
    <property type="match status" value="1"/>
</dbReference>
<feature type="signal peptide" evidence="9">
    <location>
        <begin position="1"/>
        <end position="22"/>
    </location>
</feature>
<dbReference type="InterPro" id="IPR006693">
    <property type="entry name" value="AB_hydrolase_lipase"/>
</dbReference>
<dbReference type="Pfam" id="PF04083">
    <property type="entry name" value="Abhydro_lipase"/>
    <property type="match status" value="1"/>
</dbReference>
<evidence type="ECO:0000259" key="10">
    <source>
        <dbReference type="Pfam" id="PF04083"/>
    </source>
</evidence>
<organism evidence="11 12">
    <name type="scientific">Stylonychia lemnae</name>
    <name type="common">Ciliate</name>
    <dbReference type="NCBI Taxonomy" id="5949"/>
    <lineage>
        <taxon>Eukaryota</taxon>
        <taxon>Sar</taxon>
        <taxon>Alveolata</taxon>
        <taxon>Ciliophora</taxon>
        <taxon>Intramacronucleata</taxon>
        <taxon>Spirotrichea</taxon>
        <taxon>Stichotrichia</taxon>
        <taxon>Sporadotrichida</taxon>
        <taxon>Oxytrichidae</taxon>
        <taxon>Stylonychinae</taxon>
        <taxon>Stylonychia</taxon>
    </lineage>
</organism>
<evidence type="ECO:0000313" key="11">
    <source>
        <dbReference type="EMBL" id="CDW74404.1"/>
    </source>
</evidence>
<evidence type="ECO:0000256" key="7">
    <source>
        <dbReference type="PIRNR" id="PIRNR000862"/>
    </source>
</evidence>
<dbReference type="InterPro" id="IPR029058">
    <property type="entry name" value="AB_hydrolase_fold"/>
</dbReference>
<dbReference type="GO" id="GO:0016788">
    <property type="term" value="F:hydrolase activity, acting on ester bonds"/>
    <property type="evidence" value="ECO:0007669"/>
    <property type="project" value="InterPro"/>
</dbReference>
<protein>
    <recommendedName>
        <fullName evidence="7">Lipase</fullName>
    </recommendedName>
</protein>
<feature type="active site" description="Charge relay system" evidence="8">
    <location>
        <position position="367"/>
    </location>
</feature>
<keyword evidence="12" id="KW-1185">Reference proteome</keyword>
<feature type="chain" id="PRO_5001729089" description="Lipase" evidence="9">
    <location>
        <begin position="23"/>
        <end position="420"/>
    </location>
</feature>
<evidence type="ECO:0000256" key="2">
    <source>
        <dbReference type="ARBA" id="ARBA00022729"/>
    </source>
</evidence>
<dbReference type="SUPFAM" id="SSF53474">
    <property type="entry name" value="alpha/beta-Hydrolases"/>
    <property type="match status" value="1"/>
</dbReference>
<dbReference type="GO" id="GO:0016042">
    <property type="term" value="P:lipid catabolic process"/>
    <property type="evidence" value="ECO:0007669"/>
    <property type="project" value="UniProtKB-KW"/>
</dbReference>
<gene>
    <name evidence="11" type="primary">Contig15956.g17004</name>
    <name evidence="11" type="ORF">STYLEM_3383</name>
</gene>
<evidence type="ECO:0000256" key="9">
    <source>
        <dbReference type="SAM" id="SignalP"/>
    </source>
</evidence>
<feature type="domain" description="Partial AB-hydrolase lipase" evidence="10">
    <location>
        <begin position="60"/>
        <end position="118"/>
    </location>
</feature>
<keyword evidence="3 7" id="KW-0378">Hydrolase</keyword>
<proteinExistence type="inferred from homology"/>
<evidence type="ECO:0000256" key="4">
    <source>
        <dbReference type="ARBA" id="ARBA00022963"/>
    </source>
</evidence>
<dbReference type="Gene3D" id="3.40.50.1820">
    <property type="entry name" value="alpha/beta hydrolase"/>
    <property type="match status" value="1"/>
</dbReference>
<dbReference type="InterPro" id="IPR025483">
    <property type="entry name" value="Lipase_euk"/>
</dbReference>
<evidence type="ECO:0000256" key="8">
    <source>
        <dbReference type="PIRSR" id="PIRSR000862-1"/>
    </source>
</evidence>
<evidence type="ECO:0000256" key="3">
    <source>
        <dbReference type="ARBA" id="ARBA00022801"/>
    </source>
</evidence>
<evidence type="ECO:0000256" key="6">
    <source>
        <dbReference type="ARBA" id="ARBA00023180"/>
    </source>
</evidence>
<dbReference type="FunFam" id="3.40.50.1820:FF:000057">
    <property type="entry name" value="Lipase"/>
    <property type="match status" value="1"/>
</dbReference>
<feature type="active site" description="Charge relay system" evidence="8">
    <location>
        <position position="395"/>
    </location>
</feature>
<dbReference type="EMBL" id="CCKQ01003282">
    <property type="protein sequence ID" value="CDW74404.1"/>
    <property type="molecule type" value="Genomic_DNA"/>
</dbReference>
<dbReference type="OrthoDB" id="8040642at2759"/>
<comment type="similarity">
    <text evidence="1 7">Belongs to the AB hydrolase superfamily. Lipase family.</text>
</comment>
<accession>A0A078A0U0</accession>
<name>A0A078A0U0_STYLE</name>
<keyword evidence="6" id="KW-0325">Glycoprotein</keyword>
<evidence type="ECO:0000256" key="1">
    <source>
        <dbReference type="ARBA" id="ARBA00010701"/>
    </source>
</evidence>
<dbReference type="OMA" id="GYPYEKY"/>
<dbReference type="Proteomes" id="UP000039865">
    <property type="component" value="Unassembled WGS sequence"/>
</dbReference>
<keyword evidence="5" id="KW-0443">Lipid metabolism</keyword>
<dbReference type="PANTHER" id="PTHR11005">
    <property type="entry name" value="LYSOSOMAL ACID LIPASE-RELATED"/>
    <property type="match status" value="1"/>
</dbReference>
<reference evidence="11 12" key="1">
    <citation type="submission" date="2014-06" db="EMBL/GenBank/DDBJ databases">
        <authorList>
            <person name="Swart Estienne"/>
        </authorList>
    </citation>
    <scope>NUCLEOTIDE SEQUENCE [LARGE SCALE GENOMIC DNA]</scope>
    <source>
        <strain evidence="11 12">130c</strain>
    </source>
</reference>
<evidence type="ECO:0000313" key="12">
    <source>
        <dbReference type="Proteomes" id="UP000039865"/>
    </source>
</evidence>
<keyword evidence="2 9" id="KW-0732">Signal</keyword>
<sequence>MTNSSRILVLASLLAVHSVTSAQQVHQHTMDHYKTLFEEENPIVTADDVNADPDLYKTFQQIVNQNGFAYEEHTVTTQDGYILKVFRIPGISGEASNGKKVAFMQHGILDSADCWVTHNSAVAPAFQMARAGYDVWFGNSRGNKYSHSHRNPSISNYDYWQFSFAEMGKGDLPAVINYVRAVTGQDKLAYIGHSQGTSQMYYALATNEAFFADKISVFIALGPVMKLTHCKSNLLQIVSSNDALLLDTCKALGIYEFFPANWLTTGAMRLLCGTLPSLCALGNYLIADEDLSQDDSDRLTVYFGHFPSGTSLRCLEHYSQILKSDNFQDFDYGTAGNNQHYGTPNPPQINLQGISKVPIAMFVGQNDELATSIDNEWAKTQLNTLVFYQEYPLGHLSFMVGKDMSYFNDVLSTLKKYHPA</sequence>
<dbReference type="AlphaFoldDB" id="A0A078A0U0"/>
<keyword evidence="4 7" id="KW-0442">Lipid degradation</keyword>
<dbReference type="InParanoid" id="A0A078A0U0"/>